<dbReference type="InterPro" id="IPR036477">
    <property type="entry name" value="Formyl_transf_N_sf"/>
</dbReference>
<proteinExistence type="predicted"/>
<dbReference type="Pfam" id="PF00551">
    <property type="entry name" value="Formyl_trans_N"/>
    <property type="match status" value="1"/>
</dbReference>
<dbReference type="AlphaFoldDB" id="A0AA85JS50"/>
<evidence type="ECO:0000259" key="1">
    <source>
        <dbReference type="Pfam" id="PF00551"/>
    </source>
</evidence>
<protein>
    <recommendedName>
        <fullName evidence="1">Formyl transferase N-terminal domain-containing protein</fullName>
    </recommendedName>
</protein>
<dbReference type="InterPro" id="IPR002376">
    <property type="entry name" value="Formyl_transf_N"/>
</dbReference>
<evidence type="ECO:0000313" key="3">
    <source>
        <dbReference type="WBParaSite" id="TREG1_37890.1"/>
    </source>
</evidence>
<dbReference type="Proteomes" id="UP000050795">
    <property type="component" value="Unassembled WGS sequence"/>
</dbReference>
<sequence length="197" mass="22686">MNLNCLWKKTTHRLQFPIFLRSVVSVIFFGSDHYSLPHLHALEERQRQYKDIKIVCVVTTSDKTPVGDHCIQSKIDHVIWPRTISNTSIIVDCINQRINAIKNQSSDQSNKLLGIIVSFGRFLPASLLSLFNYGCYNIHPSLLPRWKGPTPLLYTLLSRDKVTGITLFRLDPTHTTFDSGSVVYQQSFVYRIIKVYF</sequence>
<reference evidence="3" key="2">
    <citation type="submission" date="2023-11" db="UniProtKB">
        <authorList>
            <consortium name="WormBaseParasite"/>
        </authorList>
    </citation>
    <scope>IDENTIFICATION</scope>
</reference>
<dbReference type="SUPFAM" id="SSF53328">
    <property type="entry name" value="Formyltransferase"/>
    <property type="match status" value="1"/>
</dbReference>
<dbReference type="WBParaSite" id="TREG1_37890.1">
    <property type="protein sequence ID" value="TREG1_37890.1"/>
    <property type="gene ID" value="TREG1_37890"/>
</dbReference>
<reference evidence="2" key="1">
    <citation type="submission" date="2022-06" db="EMBL/GenBank/DDBJ databases">
        <authorList>
            <person name="Berger JAMES D."/>
            <person name="Berger JAMES D."/>
        </authorList>
    </citation>
    <scope>NUCLEOTIDE SEQUENCE [LARGE SCALE GENOMIC DNA]</scope>
</reference>
<feature type="domain" description="Formyl transferase N-terminal" evidence="1">
    <location>
        <begin position="26"/>
        <end position="187"/>
    </location>
</feature>
<organism evidence="2 3">
    <name type="scientific">Trichobilharzia regenti</name>
    <name type="common">Nasal bird schistosome</name>
    <dbReference type="NCBI Taxonomy" id="157069"/>
    <lineage>
        <taxon>Eukaryota</taxon>
        <taxon>Metazoa</taxon>
        <taxon>Spiralia</taxon>
        <taxon>Lophotrochozoa</taxon>
        <taxon>Platyhelminthes</taxon>
        <taxon>Trematoda</taxon>
        <taxon>Digenea</taxon>
        <taxon>Strigeidida</taxon>
        <taxon>Schistosomatoidea</taxon>
        <taxon>Schistosomatidae</taxon>
        <taxon>Trichobilharzia</taxon>
    </lineage>
</organism>
<dbReference type="Gene3D" id="3.40.50.12230">
    <property type="match status" value="1"/>
</dbReference>
<dbReference type="GO" id="GO:0005739">
    <property type="term" value="C:mitochondrion"/>
    <property type="evidence" value="ECO:0007669"/>
    <property type="project" value="TreeGrafter"/>
</dbReference>
<dbReference type="PANTHER" id="PTHR11138">
    <property type="entry name" value="METHIONYL-TRNA FORMYLTRANSFERASE"/>
    <property type="match status" value="1"/>
</dbReference>
<evidence type="ECO:0000313" key="2">
    <source>
        <dbReference type="Proteomes" id="UP000050795"/>
    </source>
</evidence>
<accession>A0AA85JS50</accession>
<keyword evidence="2" id="KW-1185">Reference proteome</keyword>
<dbReference type="GO" id="GO:0004479">
    <property type="term" value="F:methionyl-tRNA formyltransferase activity"/>
    <property type="evidence" value="ECO:0007669"/>
    <property type="project" value="TreeGrafter"/>
</dbReference>
<dbReference type="PANTHER" id="PTHR11138:SF5">
    <property type="entry name" value="METHIONYL-TRNA FORMYLTRANSFERASE, MITOCHONDRIAL"/>
    <property type="match status" value="1"/>
</dbReference>
<name>A0AA85JS50_TRIRE</name>